<protein>
    <submittedName>
        <fullName evidence="3">dTDP-4-amino-4,6-dideoxygalactose transaminase</fullName>
    </submittedName>
</protein>
<sequence length="386" mass="40842">MTEHTAVTGELARRTGTDAADWFLVFKARYGMHVVLRELARVRGTGDVVTQVLTCATAVDPIIAAGLRPVYADIDAATAAIAPSALTTDAATRAVVLQHTFGIVDQATALGLRAAADAAGAILLEDAAHCVGRLATDGTGAPLADVSVHSFGIEKMLPTRFGGAVWVSPRLEPELRGAIVTALGGLPTIGRRLDLVTRAYRTQNRVLNRLPGAVSRPLRRGLVKAGLLEPAIAPVEQRGGLPHAPAAPSPYMVAQAAAALPHLAEQERLRSAAVGVYVDELSDVVEVLDGARSRQPLVRFPFLAVDEVAAERLVEALAQRGVYAGRWYRPALFPGALDAAAYGYVPGDPRLAVSEDMVARLVNLPTNVSEERARQIVAHVRELVAD</sequence>
<evidence type="ECO:0000256" key="2">
    <source>
        <dbReference type="RuleBase" id="RU004508"/>
    </source>
</evidence>
<comment type="caution">
    <text evidence="3">The sequence shown here is derived from an EMBL/GenBank/DDBJ whole genome shotgun (WGS) entry which is preliminary data.</text>
</comment>
<dbReference type="GO" id="GO:0000271">
    <property type="term" value="P:polysaccharide biosynthetic process"/>
    <property type="evidence" value="ECO:0007669"/>
    <property type="project" value="TreeGrafter"/>
</dbReference>
<gene>
    <name evidence="3" type="ORF">ATL41_0224</name>
</gene>
<evidence type="ECO:0000313" key="4">
    <source>
        <dbReference type="Proteomes" id="UP000221394"/>
    </source>
</evidence>
<dbReference type="Proteomes" id="UP000221394">
    <property type="component" value="Unassembled WGS sequence"/>
</dbReference>
<dbReference type="GO" id="GO:0030170">
    <property type="term" value="F:pyridoxal phosphate binding"/>
    <property type="evidence" value="ECO:0007669"/>
    <property type="project" value="TreeGrafter"/>
</dbReference>
<dbReference type="InterPro" id="IPR015424">
    <property type="entry name" value="PyrdxlP-dep_Trfase"/>
</dbReference>
<accession>A0A2A9EBE5</accession>
<dbReference type="GO" id="GO:0008483">
    <property type="term" value="F:transaminase activity"/>
    <property type="evidence" value="ECO:0007669"/>
    <property type="project" value="TreeGrafter"/>
</dbReference>
<comment type="similarity">
    <text evidence="2">Belongs to the DegT/DnrJ/EryC1 family.</text>
</comment>
<proteinExistence type="inferred from homology"/>
<dbReference type="EMBL" id="PDJH01000001">
    <property type="protein sequence ID" value="PFG35540.1"/>
    <property type="molecule type" value="Genomic_DNA"/>
</dbReference>
<dbReference type="SUPFAM" id="SSF53383">
    <property type="entry name" value="PLP-dependent transferases"/>
    <property type="match status" value="1"/>
</dbReference>
<comment type="cofactor">
    <cofactor evidence="1">
        <name>pyridoxal 5'-phosphate</name>
        <dbReference type="ChEBI" id="CHEBI:597326"/>
    </cofactor>
</comment>
<dbReference type="InterPro" id="IPR015421">
    <property type="entry name" value="PyrdxlP-dep_Trfase_major"/>
</dbReference>
<dbReference type="PANTHER" id="PTHR30244:SF34">
    <property type="entry name" value="DTDP-4-AMINO-4,6-DIDEOXYGALACTOSE TRANSAMINASE"/>
    <property type="match status" value="1"/>
</dbReference>
<evidence type="ECO:0000313" key="3">
    <source>
        <dbReference type="EMBL" id="PFG35540.1"/>
    </source>
</evidence>
<keyword evidence="2" id="KW-0663">Pyridoxal phosphate</keyword>
<dbReference type="InterPro" id="IPR000653">
    <property type="entry name" value="DegT/StrS_aminotransferase"/>
</dbReference>
<dbReference type="InterPro" id="IPR015422">
    <property type="entry name" value="PyrdxlP-dep_Trfase_small"/>
</dbReference>
<dbReference type="Gene3D" id="3.90.1150.10">
    <property type="entry name" value="Aspartate Aminotransferase, domain 1"/>
    <property type="match status" value="1"/>
</dbReference>
<reference evidence="3 4" key="1">
    <citation type="submission" date="2017-10" db="EMBL/GenBank/DDBJ databases">
        <title>Sequencing the genomes of 1000 actinobacteria strains.</title>
        <authorList>
            <person name="Klenk H.-P."/>
        </authorList>
    </citation>
    <scope>NUCLEOTIDE SEQUENCE [LARGE SCALE GENOMIC DNA]</scope>
    <source>
        <strain evidence="3 4">DSM 21574</strain>
    </source>
</reference>
<dbReference type="Pfam" id="PF01041">
    <property type="entry name" value="DegT_DnrJ_EryC1"/>
    <property type="match status" value="1"/>
</dbReference>
<keyword evidence="4" id="KW-1185">Reference proteome</keyword>
<organism evidence="3 4">
    <name type="scientific">Flavimobilis soli</name>
    <dbReference type="NCBI Taxonomy" id="442709"/>
    <lineage>
        <taxon>Bacteria</taxon>
        <taxon>Bacillati</taxon>
        <taxon>Actinomycetota</taxon>
        <taxon>Actinomycetes</taxon>
        <taxon>Micrococcales</taxon>
        <taxon>Jonesiaceae</taxon>
        <taxon>Flavimobilis</taxon>
    </lineage>
</organism>
<dbReference type="RefSeq" id="WP_169924475.1">
    <property type="nucleotide sequence ID" value="NZ_PDJH01000001.1"/>
</dbReference>
<evidence type="ECO:0000256" key="1">
    <source>
        <dbReference type="ARBA" id="ARBA00001933"/>
    </source>
</evidence>
<dbReference type="PANTHER" id="PTHR30244">
    <property type="entry name" value="TRANSAMINASE"/>
    <property type="match status" value="1"/>
</dbReference>
<dbReference type="Gene3D" id="3.40.640.10">
    <property type="entry name" value="Type I PLP-dependent aspartate aminotransferase-like (Major domain)"/>
    <property type="match status" value="1"/>
</dbReference>
<dbReference type="AlphaFoldDB" id="A0A2A9EBE5"/>
<name>A0A2A9EBE5_9MICO</name>